<dbReference type="OrthoDB" id="3232941at2759"/>
<name>A0A8H4EMS0_GIGMA</name>
<keyword evidence="2" id="KW-1185">Reference proteome</keyword>
<gene>
    <name evidence="1" type="ORF">F8M41_016629</name>
</gene>
<evidence type="ECO:0000313" key="1">
    <source>
        <dbReference type="EMBL" id="KAF0519109.1"/>
    </source>
</evidence>
<sequence>MPLISCIENILKISDIAQNLEFEYKELYKTTEDGKEIIYKEQNNKIWWKTAQNSLLIGSKLLSIILYSDTTNCNTLVSIIIADWPEAATFCLTYKSTNSNNSCHFCLANKDNLANTTCSKHNLVLRNHKNMRNYLDKSKESQYV</sequence>
<accession>A0A8H4EMS0</accession>
<reference evidence="1 2" key="1">
    <citation type="journal article" date="2019" name="Environ. Microbiol.">
        <title>At the nexus of three kingdoms: the genome of the mycorrhizal fungus Gigaspora margarita provides insights into plant, endobacterial and fungal interactions.</title>
        <authorList>
            <person name="Venice F."/>
            <person name="Ghignone S."/>
            <person name="Salvioli di Fossalunga A."/>
            <person name="Amselem J."/>
            <person name="Novero M."/>
            <person name="Xianan X."/>
            <person name="Sedzielewska Toro K."/>
            <person name="Morin E."/>
            <person name="Lipzen A."/>
            <person name="Grigoriev I.V."/>
            <person name="Henrissat B."/>
            <person name="Martin F.M."/>
            <person name="Bonfante P."/>
        </authorList>
    </citation>
    <scope>NUCLEOTIDE SEQUENCE [LARGE SCALE GENOMIC DNA]</scope>
    <source>
        <strain evidence="1 2">BEG34</strain>
    </source>
</reference>
<proteinExistence type="predicted"/>
<evidence type="ECO:0000313" key="2">
    <source>
        <dbReference type="Proteomes" id="UP000439903"/>
    </source>
</evidence>
<dbReference type="AlphaFoldDB" id="A0A8H4EMS0"/>
<dbReference type="EMBL" id="WTPW01000365">
    <property type="protein sequence ID" value="KAF0519109.1"/>
    <property type="molecule type" value="Genomic_DNA"/>
</dbReference>
<protein>
    <submittedName>
        <fullName evidence="1">Zn-finger domain-containing protein</fullName>
    </submittedName>
</protein>
<dbReference type="Proteomes" id="UP000439903">
    <property type="component" value="Unassembled WGS sequence"/>
</dbReference>
<organism evidence="1 2">
    <name type="scientific">Gigaspora margarita</name>
    <dbReference type="NCBI Taxonomy" id="4874"/>
    <lineage>
        <taxon>Eukaryota</taxon>
        <taxon>Fungi</taxon>
        <taxon>Fungi incertae sedis</taxon>
        <taxon>Mucoromycota</taxon>
        <taxon>Glomeromycotina</taxon>
        <taxon>Glomeromycetes</taxon>
        <taxon>Diversisporales</taxon>
        <taxon>Gigasporaceae</taxon>
        <taxon>Gigaspora</taxon>
    </lineage>
</organism>
<comment type="caution">
    <text evidence="1">The sequence shown here is derived from an EMBL/GenBank/DDBJ whole genome shotgun (WGS) entry which is preliminary data.</text>
</comment>